<feature type="transmembrane region" description="Helical" evidence="2">
    <location>
        <begin position="68"/>
        <end position="86"/>
    </location>
</feature>
<feature type="compositionally biased region" description="Basic and acidic residues" evidence="1">
    <location>
        <begin position="465"/>
        <end position="484"/>
    </location>
</feature>
<evidence type="ECO:0000313" key="6">
    <source>
        <dbReference type="Proteomes" id="UP000747110"/>
    </source>
</evidence>
<organism evidence="4 5">
    <name type="scientific">Volvox reticuliferus</name>
    <dbReference type="NCBI Taxonomy" id="1737510"/>
    <lineage>
        <taxon>Eukaryota</taxon>
        <taxon>Viridiplantae</taxon>
        <taxon>Chlorophyta</taxon>
        <taxon>core chlorophytes</taxon>
        <taxon>Chlorophyceae</taxon>
        <taxon>CS clade</taxon>
        <taxon>Chlamydomonadales</taxon>
        <taxon>Volvocaceae</taxon>
        <taxon>Volvox</taxon>
    </lineage>
</organism>
<reference evidence="4" key="1">
    <citation type="journal article" date="2021" name="Proc. Natl. Acad. Sci. U.S.A.">
        <title>Three genomes in the algal genus Volvox reveal the fate of a haploid sex-determining region after a transition to homothallism.</title>
        <authorList>
            <person name="Yamamoto K."/>
            <person name="Hamaji T."/>
            <person name="Kawai-Toyooka H."/>
            <person name="Matsuzaki R."/>
            <person name="Takahashi F."/>
            <person name="Nishimura Y."/>
            <person name="Kawachi M."/>
            <person name="Noguchi H."/>
            <person name="Minakuchi Y."/>
            <person name="Umen J.G."/>
            <person name="Toyoda A."/>
            <person name="Nozaki H."/>
        </authorList>
    </citation>
    <scope>NUCLEOTIDE SEQUENCE</scope>
    <source>
        <strain evidence="4">NIES-3785</strain>
        <strain evidence="3">NIES-3786</strain>
    </source>
</reference>
<keyword evidence="2" id="KW-0812">Transmembrane</keyword>
<keyword evidence="6" id="KW-1185">Reference proteome</keyword>
<dbReference type="Proteomes" id="UP000722791">
    <property type="component" value="Unassembled WGS sequence"/>
</dbReference>
<dbReference type="Pfam" id="PF13593">
    <property type="entry name" value="SBF_like"/>
    <property type="match status" value="1"/>
</dbReference>
<evidence type="ECO:0000313" key="4">
    <source>
        <dbReference type="EMBL" id="GIL98483.1"/>
    </source>
</evidence>
<dbReference type="InterPro" id="IPR038770">
    <property type="entry name" value="Na+/solute_symporter_sf"/>
</dbReference>
<dbReference type="Gene3D" id="1.20.1530.20">
    <property type="match status" value="1"/>
</dbReference>
<feature type="transmembrane region" description="Helical" evidence="2">
    <location>
        <begin position="125"/>
        <end position="147"/>
    </location>
</feature>
<protein>
    <submittedName>
        <fullName evidence="4">Uncharacterized protein</fullName>
    </submittedName>
</protein>
<feature type="transmembrane region" description="Helical" evidence="2">
    <location>
        <begin position="98"/>
        <end position="119"/>
    </location>
</feature>
<feature type="region of interest" description="Disordered" evidence="1">
    <location>
        <begin position="456"/>
        <end position="484"/>
    </location>
</feature>
<feature type="transmembrane region" description="Helical" evidence="2">
    <location>
        <begin position="188"/>
        <end position="211"/>
    </location>
</feature>
<evidence type="ECO:0000313" key="3">
    <source>
        <dbReference type="EMBL" id="GIL70758.1"/>
    </source>
</evidence>
<dbReference type="EMBL" id="BNCQ01000005">
    <property type="protein sequence ID" value="GIL98483.1"/>
    <property type="molecule type" value="Genomic_DNA"/>
</dbReference>
<feature type="region of interest" description="Disordered" evidence="1">
    <location>
        <begin position="427"/>
        <end position="446"/>
    </location>
</feature>
<evidence type="ECO:0000313" key="5">
    <source>
        <dbReference type="Proteomes" id="UP000722791"/>
    </source>
</evidence>
<dbReference type="AlphaFoldDB" id="A0A8J4D9V9"/>
<evidence type="ECO:0000256" key="1">
    <source>
        <dbReference type="SAM" id="MobiDB-lite"/>
    </source>
</evidence>
<feature type="transmembrane region" description="Helical" evidence="2">
    <location>
        <begin position="156"/>
        <end position="176"/>
    </location>
</feature>
<sequence length="484" mass="51477">MASTSPNDATKKVPLWKQRLEKVQDFVVENYLPIAFAVALTFALAYPVPGRFLVNIVVAKNVHIIQEINMAIVFFISGLALNTTELRKAMKRESWPSVAFGFLMILLVTPALGFAMREIPLTPPAFAVGLTIFCLVPTTLGIGVALVRSCKGNEAIALLLTVATNMVGVFTMPLYLKLLFLNFDTEGLSLNINIPDLLLKLTLTILVPSVLGKALRELFRPVEAFAKKYRTHLSLLSTTNLACIVWQTLSGARDMLFKQRASMIVSVIVLSAAVHVFYLIVNHIIVKFIFHPPLIEHVSVVIMASQKSAPVAVTVISYVTSIPAQQGLLAIPSVVGQLSQIFIGAALAKYIAPLVTRATKAAEAPATVAGGGDKDKDASVPELSNTCSTGYAGTSETNTGSSSGGGGGSRLQQQGAGNRVLLSAAGTYSSSCPSPRSQPKASDVVREPLPVCVVVEPRCSGGGSEVDRDRKIGSEGEDMGGDRG</sequence>
<feature type="compositionally biased region" description="Polar residues" evidence="1">
    <location>
        <begin position="427"/>
        <end position="440"/>
    </location>
</feature>
<feature type="transmembrane region" description="Helical" evidence="2">
    <location>
        <begin position="261"/>
        <end position="281"/>
    </location>
</feature>
<accession>A0A8J4D9V9</accession>
<name>A0A8J4D9V9_9CHLO</name>
<evidence type="ECO:0000256" key="2">
    <source>
        <dbReference type="SAM" id="Phobius"/>
    </source>
</evidence>
<gene>
    <name evidence="3" type="ORF">Vretifemale_1461</name>
    <name evidence="4" type="ORF">Vretimale_3844</name>
</gene>
<keyword evidence="2" id="KW-1133">Transmembrane helix</keyword>
<dbReference type="InterPro" id="IPR016833">
    <property type="entry name" value="Put_Na-Bile_cotransptr"/>
</dbReference>
<keyword evidence="2" id="KW-0472">Membrane</keyword>
<feature type="compositionally biased region" description="Polar residues" evidence="1">
    <location>
        <begin position="382"/>
        <end position="392"/>
    </location>
</feature>
<comment type="caution">
    <text evidence="4">The sequence shown here is derived from an EMBL/GenBank/DDBJ whole genome shotgun (WGS) entry which is preliminary data.</text>
</comment>
<dbReference type="Proteomes" id="UP000747110">
    <property type="component" value="Unassembled WGS sequence"/>
</dbReference>
<feature type="transmembrane region" description="Helical" evidence="2">
    <location>
        <begin position="26"/>
        <end position="48"/>
    </location>
</feature>
<dbReference type="EMBL" id="BNCP01000002">
    <property type="protein sequence ID" value="GIL70758.1"/>
    <property type="molecule type" value="Genomic_DNA"/>
</dbReference>
<feature type="region of interest" description="Disordered" evidence="1">
    <location>
        <begin position="367"/>
        <end position="414"/>
    </location>
</feature>
<dbReference type="PANTHER" id="PTHR18640:SF14">
    <property type="entry name" value="SODIUM BILE ACID SYMPORTER FAMILY"/>
    <property type="match status" value="1"/>
</dbReference>
<proteinExistence type="predicted"/>
<dbReference type="GO" id="GO:0009941">
    <property type="term" value="C:chloroplast envelope"/>
    <property type="evidence" value="ECO:0007669"/>
    <property type="project" value="TreeGrafter"/>
</dbReference>
<dbReference type="OrthoDB" id="188035at2759"/>
<dbReference type="PANTHER" id="PTHR18640">
    <property type="entry name" value="SOLUTE CARRIER FAMILY 10 MEMBER 7"/>
    <property type="match status" value="1"/>
</dbReference>